<organism evidence="2 3">
    <name type="scientific">Lithohypha guttulata</name>
    <dbReference type="NCBI Taxonomy" id="1690604"/>
    <lineage>
        <taxon>Eukaryota</taxon>
        <taxon>Fungi</taxon>
        <taxon>Dikarya</taxon>
        <taxon>Ascomycota</taxon>
        <taxon>Pezizomycotina</taxon>
        <taxon>Eurotiomycetes</taxon>
        <taxon>Chaetothyriomycetidae</taxon>
        <taxon>Chaetothyriales</taxon>
        <taxon>Trichomeriaceae</taxon>
        <taxon>Lithohypha</taxon>
    </lineage>
</organism>
<dbReference type="EMBL" id="JAVRRG010000115">
    <property type="protein sequence ID" value="KAK5084123.1"/>
    <property type="molecule type" value="Genomic_DNA"/>
</dbReference>
<accession>A0ABR0K2K8</accession>
<comment type="caution">
    <text evidence="2">The sequence shown here is derived from an EMBL/GenBank/DDBJ whole genome shotgun (WGS) entry which is preliminary data.</text>
</comment>
<feature type="region of interest" description="Disordered" evidence="1">
    <location>
        <begin position="14"/>
        <end position="42"/>
    </location>
</feature>
<reference evidence="2 3" key="1">
    <citation type="submission" date="2023-08" db="EMBL/GenBank/DDBJ databases">
        <title>Black Yeasts Isolated from many extreme environments.</title>
        <authorList>
            <person name="Coleine C."/>
            <person name="Stajich J.E."/>
            <person name="Selbmann L."/>
        </authorList>
    </citation>
    <scope>NUCLEOTIDE SEQUENCE [LARGE SCALE GENOMIC DNA]</scope>
    <source>
        <strain evidence="2 3">CCFEE 5885</strain>
    </source>
</reference>
<keyword evidence="3" id="KW-1185">Reference proteome</keyword>
<name>A0ABR0K2K8_9EURO</name>
<evidence type="ECO:0000313" key="3">
    <source>
        <dbReference type="Proteomes" id="UP001345013"/>
    </source>
</evidence>
<gene>
    <name evidence="2" type="ORF">LTR24_007548</name>
</gene>
<sequence>MAALAPSIVVHQPGAGSASTTVPTAVNSNEGRPLTPKINTTPFPSRGPEKSCYLCDEQNPGDFSPTTKFLEQCLLCARPFCPVHKAVQFEKVCNLNHSQYYHECLVKARDELAQKSPDGTARRDDAEDVLYSAGIYPSLGEREKVIFRTSPVGPEKMREIEQFRSLDAELSGTKGQQASVLIEEKDALGGDISV</sequence>
<protein>
    <submittedName>
        <fullName evidence="2">Uncharacterized protein</fullName>
    </submittedName>
</protein>
<feature type="compositionally biased region" description="Polar residues" evidence="1">
    <location>
        <begin position="17"/>
        <end position="30"/>
    </location>
</feature>
<evidence type="ECO:0000313" key="2">
    <source>
        <dbReference type="EMBL" id="KAK5084123.1"/>
    </source>
</evidence>
<dbReference type="Proteomes" id="UP001345013">
    <property type="component" value="Unassembled WGS sequence"/>
</dbReference>
<evidence type="ECO:0000256" key="1">
    <source>
        <dbReference type="SAM" id="MobiDB-lite"/>
    </source>
</evidence>
<proteinExistence type="predicted"/>